<comment type="subcellular location">
    <subcellularLocation>
        <location evidence="1 10">Golgi apparatus membrane</location>
        <topology evidence="1 10">Single-pass type II membrane protein</topology>
    </subcellularLocation>
</comment>
<gene>
    <name evidence="12" type="ORF">AB1Y20_012030</name>
</gene>
<sequence>MHVAIGQNTPPAQLHAACPSRKYHRCFFDQLAARYPVAQFRAAHLLPGCDAASPPPRCASPFLSQHSGPPLRRCAAASPPPHPAARLKCSSAPAAVDAAGVQLLLGVPSAPSAKGAARRAAVRSSWLQDERVGTSVVVCFLLSSQTPPRELEALQEEQRAHGDILLLDAPETSFIITQNTRYSNFTKKGRGMPTFKQYAFFQHAAAFYPRIPFVGKIDDDTAPNLRLLTPLLDSLRCHSPYMFVGAINWASFVPRAAEFGVRGDRCGFGWSLGAALHNFGSSWGKPGEKSYIEACDTRGGVLPFPYGTGAGYIFSAALLKFVATSPEVTGWVAEAAGPTREELQWQKYEDTSTGYWLTYCPHRIQFIDIGPQIHDIMCHEKGERRRHGGATYRPPSNASVLVHNLKTPSAFGYAHEHMRGDEVPYDHESCTRQVYGAIRGNSARPLNPGRKRGKRRGAKQSARGGARKST</sequence>
<evidence type="ECO:0000256" key="10">
    <source>
        <dbReference type="RuleBase" id="RU363063"/>
    </source>
</evidence>
<name>A0AB34IMC3_PRYPA</name>
<proteinExistence type="inferred from homology"/>
<evidence type="ECO:0000256" key="4">
    <source>
        <dbReference type="ARBA" id="ARBA00022679"/>
    </source>
</evidence>
<comment type="caution">
    <text evidence="12">The sequence shown here is derived from an EMBL/GenBank/DDBJ whole genome shotgun (WGS) entry which is preliminary data.</text>
</comment>
<evidence type="ECO:0000313" key="12">
    <source>
        <dbReference type="EMBL" id="KAL1503551.1"/>
    </source>
</evidence>
<dbReference type="Proteomes" id="UP001515480">
    <property type="component" value="Unassembled WGS sequence"/>
</dbReference>
<evidence type="ECO:0000256" key="9">
    <source>
        <dbReference type="ARBA" id="ARBA00023136"/>
    </source>
</evidence>
<feature type="region of interest" description="Disordered" evidence="11">
    <location>
        <begin position="437"/>
        <end position="470"/>
    </location>
</feature>
<dbReference type="EC" id="2.4.1.-" evidence="10"/>
<reference evidence="12 13" key="1">
    <citation type="journal article" date="2024" name="Science">
        <title>Giant polyketide synthase enzymes in the biosynthesis of giant marine polyether toxins.</title>
        <authorList>
            <person name="Fallon T.R."/>
            <person name="Shende V.V."/>
            <person name="Wierzbicki I.H."/>
            <person name="Pendleton A.L."/>
            <person name="Watervoot N.F."/>
            <person name="Auber R.P."/>
            <person name="Gonzalez D.J."/>
            <person name="Wisecaver J.H."/>
            <person name="Moore B.S."/>
        </authorList>
    </citation>
    <scope>NUCLEOTIDE SEQUENCE [LARGE SCALE GENOMIC DNA]</scope>
    <source>
        <strain evidence="12 13">12B1</strain>
    </source>
</reference>
<organism evidence="12 13">
    <name type="scientific">Prymnesium parvum</name>
    <name type="common">Toxic golden alga</name>
    <dbReference type="NCBI Taxonomy" id="97485"/>
    <lineage>
        <taxon>Eukaryota</taxon>
        <taxon>Haptista</taxon>
        <taxon>Haptophyta</taxon>
        <taxon>Prymnesiophyceae</taxon>
        <taxon>Prymnesiales</taxon>
        <taxon>Prymnesiaceae</taxon>
        <taxon>Prymnesium</taxon>
    </lineage>
</organism>
<evidence type="ECO:0000256" key="8">
    <source>
        <dbReference type="ARBA" id="ARBA00023034"/>
    </source>
</evidence>
<dbReference type="GO" id="GO:0016758">
    <property type="term" value="F:hexosyltransferase activity"/>
    <property type="evidence" value="ECO:0007669"/>
    <property type="project" value="InterPro"/>
</dbReference>
<keyword evidence="3 10" id="KW-0328">Glycosyltransferase</keyword>
<keyword evidence="9" id="KW-0472">Membrane</keyword>
<keyword evidence="5" id="KW-0812">Transmembrane</keyword>
<feature type="compositionally biased region" description="Basic residues" evidence="11">
    <location>
        <begin position="449"/>
        <end position="458"/>
    </location>
</feature>
<evidence type="ECO:0000256" key="1">
    <source>
        <dbReference type="ARBA" id="ARBA00004323"/>
    </source>
</evidence>
<evidence type="ECO:0000256" key="11">
    <source>
        <dbReference type="SAM" id="MobiDB-lite"/>
    </source>
</evidence>
<accession>A0AB34IMC3</accession>
<dbReference type="EMBL" id="JBGBPQ010000021">
    <property type="protein sequence ID" value="KAL1503551.1"/>
    <property type="molecule type" value="Genomic_DNA"/>
</dbReference>
<keyword evidence="4" id="KW-0808">Transferase</keyword>
<protein>
    <recommendedName>
        <fullName evidence="10">Hexosyltransferase</fullName>
        <ecNumber evidence="10">2.4.1.-</ecNumber>
    </recommendedName>
</protein>
<evidence type="ECO:0000256" key="7">
    <source>
        <dbReference type="ARBA" id="ARBA00022989"/>
    </source>
</evidence>
<dbReference type="GO" id="GO:0000139">
    <property type="term" value="C:Golgi membrane"/>
    <property type="evidence" value="ECO:0007669"/>
    <property type="project" value="UniProtKB-SubCell"/>
</dbReference>
<comment type="similarity">
    <text evidence="2 10">Belongs to the glycosyltransferase 31 family.</text>
</comment>
<dbReference type="AlphaFoldDB" id="A0AB34IMC3"/>
<keyword evidence="8 10" id="KW-0333">Golgi apparatus</keyword>
<dbReference type="InterPro" id="IPR002659">
    <property type="entry name" value="Glyco_trans_31"/>
</dbReference>
<keyword evidence="13" id="KW-1185">Reference proteome</keyword>
<evidence type="ECO:0000256" key="2">
    <source>
        <dbReference type="ARBA" id="ARBA00008661"/>
    </source>
</evidence>
<keyword evidence="7" id="KW-1133">Transmembrane helix</keyword>
<keyword evidence="6" id="KW-0735">Signal-anchor</keyword>
<evidence type="ECO:0000256" key="3">
    <source>
        <dbReference type="ARBA" id="ARBA00022676"/>
    </source>
</evidence>
<dbReference type="PANTHER" id="PTHR11214">
    <property type="entry name" value="BETA-1,3-N-ACETYLGLUCOSAMINYLTRANSFERASE"/>
    <property type="match status" value="1"/>
</dbReference>
<evidence type="ECO:0000313" key="13">
    <source>
        <dbReference type="Proteomes" id="UP001515480"/>
    </source>
</evidence>
<evidence type="ECO:0000256" key="5">
    <source>
        <dbReference type="ARBA" id="ARBA00022692"/>
    </source>
</evidence>
<evidence type="ECO:0000256" key="6">
    <source>
        <dbReference type="ARBA" id="ARBA00022968"/>
    </source>
</evidence>
<dbReference type="Pfam" id="PF01762">
    <property type="entry name" value="Galactosyl_T"/>
    <property type="match status" value="1"/>
</dbReference>